<dbReference type="Proteomes" id="UP000005446">
    <property type="component" value="Unassembled WGS sequence"/>
</dbReference>
<comment type="caution">
    <text evidence="2">The sequence shown here is derived from an EMBL/GenBank/DDBJ whole genome shotgun (WGS) entry which is preliminary data.</text>
</comment>
<dbReference type="InterPro" id="IPR010730">
    <property type="entry name" value="HET"/>
</dbReference>
<dbReference type="PANTHER" id="PTHR10622:SF11">
    <property type="entry name" value="HET-DOMAIN-CONTAINING PROTEIN"/>
    <property type="match status" value="1"/>
</dbReference>
<accession>H0ERF4</accession>
<name>H0ERF4_GLAL7</name>
<feature type="domain" description="Heterokaryon incompatibility" evidence="1">
    <location>
        <begin position="36"/>
        <end position="156"/>
    </location>
</feature>
<dbReference type="OrthoDB" id="674604at2759"/>
<organism evidence="2 3">
    <name type="scientific">Glarea lozoyensis (strain ATCC 74030 / MF5533)</name>
    <dbReference type="NCBI Taxonomy" id="1104152"/>
    <lineage>
        <taxon>Eukaryota</taxon>
        <taxon>Fungi</taxon>
        <taxon>Dikarya</taxon>
        <taxon>Ascomycota</taxon>
        <taxon>Pezizomycotina</taxon>
        <taxon>Leotiomycetes</taxon>
        <taxon>Helotiales</taxon>
        <taxon>Helotiaceae</taxon>
        <taxon>Glarea</taxon>
    </lineage>
</organism>
<evidence type="ECO:0000313" key="2">
    <source>
        <dbReference type="EMBL" id="EHK98765.1"/>
    </source>
</evidence>
<dbReference type="HOGENOM" id="CLU_000288_138_0_1"/>
<sequence length="384" mass="44071">MIEISSSHPLNLGFDNMFTDGDLSLTKDLFKDIPPYAILSHTWGDDDQEITYKEVMDGSGKSKAGYRKIQFCGEQARRDSLEYIWVDTCCINKGDPVELQKSINSMFLWYKNAVKCYVYLADVSMPGDEDASECKIAIESKFRTAKWFTRGWTLQELLAPSSVDFFSTDYRWIGDKFSLERLIHERTGIPVEALRRYDPKKFSLDERVAWTAKRETKHEEDMAYSLLGMCNIFLPLIYGEGRENAFRRLREEVGRSVEGNGVDKLDDLAAKKEPKFTVPFVRDPKFIGRVDVIQEMTKQLDTRRRIAICGIGGIGIGQRLSDQEEEITIDVLPPKDAEQLMTVESYIKELEASDSDLQDYMDESLPDPRRYPDTVDTEVVEFTA</sequence>
<proteinExistence type="predicted"/>
<keyword evidence="3" id="KW-1185">Reference proteome</keyword>
<dbReference type="PANTHER" id="PTHR10622">
    <property type="entry name" value="HET DOMAIN-CONTAINING PROTEIN"/>
    <property type="match status" value="1"/>
</dbReference>
<dbReference type="EMBL" id="AGUE01000135">
    <property type="protein sequence ID" value="EHK98765.1"/>
    <property type="molecule type" value="Genomic_DNA"/>
</dbReference>
<dbReference type="AlphaFoldDB" id="H0ERF4"/>
<dbReference type="Pfam" id="PF06985">
    <property type="entry name" value="HET"/>
    <property type="match status" value="1"/>
</dbReference>
<evidence type="ECO:0000313" key="3">
    <source>
        <dbReference type="Proteomes" id="UP000005446"/>
    </source>
</evidence>
<dbReference type="InParanoid" id="H0ERF4"/>
<gene>
    <name evidence="2" type="ORF">M7I_5273</name>
</gene>
<reference evidence="2 3" key="1">
    <citation type="journal article" date="2012" name="Eukaryot. Cell">
        <title>Genome sequence of the fungus Glarea lozoyensis: the first genome sequence of a species from the Helotiaceae family.</title>
        <authorList>
            <person name="Youssar L."/>
            <person name="Gruening B.A."/>
            <person name="Erxleben A."/>
            <person name="Guenther S."/>
            <person name="Huettel W."/>
        </authorList>
    </citation>
    <scope>NUCLEOTIDE SEQUENCE [LARGE SCALE GENOMIC DNA]</scope>
    <source>
        <strain evidence="3">ATCC 74030 / MF5533</strain>
    </source>
</reference>
<protein>
    <submittedName>
        <fullName evidence="2">Putative Vegetative incompatibility protein HET-E-1</fullName>
    </submittedName>
</protein>
<evidence type="ECO:0000259" key="1">
    <source>
        <dbReference type="Pfam" id="PF06985"/>
    </source>
</evidence>